<dbReference type="NCBIfam" id="TIGR00492">
    <property type="entry name" value="alr"/>
    <property type="match status" value="1"/>
</dbReference>
<dbReference type="InterPro" id="IPR009006">
    <property type="entry name" value="Ala_racemase/Decarboxylase_C"/>
</dbReference>
<dbReference type="SUPFAM" id="SSF50621">
    <property type="entry name" value="Alanine racemase C-terminal domain-like"/>
    <property type="match status" value="1"/>
</dbReference>
<feature type="domain" description="Alanine racemase C-terminal" evidence="4">
    <location>
        <begin position="242"/>
        <end position="366"/>
    </location>
</feature>
<dbReference type="Pfam" id="PF01168">
    <property type="entry name" value="Ala_racemase_N"/>
    <property type="match status" value="1"/>
</dbReference>
<dbReference type="Gene3D" id="2.40.37.10">
    <property type="entry name" value="Lyase, Ornithine Decarboxylase, Chain A, domain 1"/>
    <property type="match status" value="1"/>
</dbReference>
<dbReference type="InterPro" id="IPR020622">
    <property type="entry name" value="Ala_racemase_pyridoxalP-BS"/>
</dbReference>
<dbReference type="SUPFAM" id="SSF51419">
    <property type="entry name" value="PLP-binding barrel"/>
    <property type="match status" value="1"/>
</dbReference>
<protein>
    <submittedName>
        <fullName evidence="5">Unannotated protein</fullName>
    </submittedName>
</protein>
<dbReference type="InterPro" id="IPR000821">
    <property type="entry name" value="Ala_racemase"/>
</dbReference>
<gene>
    <name evidence="5" type="ORF">UFOPK1811_01136</name>
</gene>
<dbReference type="GO" id="GO:0030632">
    <property type="term" value="P:D-alanine biosynthetic process"/>
    <property type="evidence" value="ECO:0007669"/>
    <property type="project" value="TreeGrafter"/>
</dbReference>
<dbReference type="FunFam" id="3.20.20.10:FF:000002">
    <property type="entry name" value="Alanine racemase"/>
    <property type="match status" value="1"/>
</dbReference>
<dbReference type="GO" id="GO:0009252">
    <property type="term" value="P:peptidoglycan biosynthetic process"/>
    <property type="evidence" value="ECO:0007669"/>
    <property type="project" value="TreeGrafter"/>
</dbReference>
<name>A0A6J6H0F0_9ZZZZ</name>
<dbReference type="AlphaFoldDB" id="A0A6J6H0F0"/>
<dbReference type="InterPro" id="IPR001608">
    <property type="entry name" value="Ala_racemase_N"/>
</dbReference>
<dbReference type="CDD" id="cd00430">
    <property type="entry name" value="PLPDE_III_AR"/>
    <property type="match status" value="1"/>
</dbReference>
<dbReference type="SMART" id="SM01005">
    <property type="entry name" value="Ala_racemase_C"/>
    <property type="match status" value="1"/>
</dbReference>
<organism evidence="5">
    <name type="scientific">freshwater metagenome</name>
    <dbReference type="NCBI Taxonomy" id="449393"/>
    <lineage>
        <taxon>unclassified sequences</taxon>
        <taxon>metagenomes</taxon>
        <taxon>ecological metagenomes</taxon>
    </lineage>
</organism>
<dbReference type="HAMAP" id="MF_01201">
    <property type="entry name" value="Ala_racemase"/>
    <property type="match status" value="1"/>
</dbReference>
<dbReference type="EMBL" id="CAEZUJ010000058">
    <property type="protein sequence ID" value="CAB4606140.1"/>
    <property type="molecule type" value="Genomic_DNA"/>
</dbReference>
<evidence type="ECO:0000256" key="1">
    <source>
        <dbReference type="ARBA" id="ARBA00001933"/>
    </source>
</evidence>
<proteinExistence type="inferred from homology"/>
<dbReference type="GO" id="GO:0005829">
    <property type="term" value="C:cytosol"/>
    <property type="evidence" value="ECO:0007669"/>
    <property type="project" value="TreeGrafter"/>
</dbReference>
<dbReference type="PRINTS" id="PR00992">
    <property type="entry name" value="ALARACEMASE"/>
</dbReference>
<sequence length="372" mass="39548">MHTPNVAYIDYQNISDNVAEIYAVTKKPVMAVVKADAYGHGLIKSSHAALLGGAKWLGVALLSEALEIRRAGIAAPVLAWLTPPGADFESAIKNDIDLSISSLQQLQEIYAASLSVGLIARVHLKVDTGMSRAGALDEFPEIVSELTRLCAANEIELIGTWSHLACADEPTHPLNAEQIKRFKSALEYMNDENLNPGIRHLANSSAIIGLPDAIFDLVRAGLLIYGLSPTNVPPRDISLKPAMELRARLLLVKNIPPGATVGYGATVEVDKETKIGIVAFGYADGLPRSTDGSAYFLHNDLPAYLIGRVSMDQCAIDLGIDSVAKAGDEVIIFGAKPLANDLAKAAGTISYEIVSGIGSRTPRVSTNSVSEV</sequence>
<dbReference type="Pfam" id="PF00842">
    <property type="entry name" value="Ala_racemase_C"/>
    <property type="match status" value="1"/>
</dbReference>
<evidence type="ECO:0000313" key="5">
    <source>
        <dbReference type="EMBL" id="CAB4606140.1"/>
    </source>
</evidence>
<dbReference type="InterPro" id="IPR011079">
    <property type="entry name" value="Ala_racemase_C"/>
</dbReference>
<dbReference type="PROSITE" id="PS00395">
    <property type="entry name" value="ALANINE_RACEMASE"/>
    <property type="match status" value="1"/>
</dbReference>
<dbReference type="InterPro" id="IPR029066">
    <property type="entry name" value="PLP-binding_barrel"/>
</dbReference>
<dbReference type="PANTHER" id="PTHR30511">
    <property type="entry name" value="ALANINE RACEMASE"/>
    <property type="match status" value="1"/>
</dbReference>
<keyword evidence="3" id="KW-0413">Isomerase</keyword>
<dbReference type="PANTHER" id="PTHR30511:SF0">
    <property type="entry name" value="ALANINE RACEMASE, CATABOLIC-RELATED"/>
    <property type="match status" value="1"/>
</dbReference>
<evidence type="ECO:0000259" key="4">
    <source>
        <dbReference type="SMART" id="SM01005"/>
    </source>
</evidence>
<accession>A0A6J6H0F0</accession>
<evidence type="ECO:0000256" key="2">
    <source>
        <dbReference type="ARBA" id="ARBA00022898"/>
    </source>
</evidence>
<dbReference type="GO" id="GO:0030170">
    <property type="term" value="F:pyridoxal phosphate binding"/>
    <property type="evidence" value="ECO:0007669"/>
    <property type="project" value="TreeGrafter"/>
</dbReference>
<dbReference type="GO" id="GO:0008784">
    <property type="term" value="F:alanine racemase activity"/>
    <property type="evidence" value="ECO:0007669"/>
    <property type="project" value="InterPro"/>
</dbReference>
<dbReference type="Gene3D" id="3.20.20.10">
    <property type="entry name" value="Alanine racemase"/>
    <property type="match status" value="1"/>
</dbReference>
<reference evidence="5" key="1">
    <citation type="submission" date="2020-05" db="EMBL/GenBank/DDBJ databases">
        <authorList>
            <person name="Chiriac C."/>
            <person name="Salcher M."/>
            <person name="Ghai R."/>
            <person name="Kavagutti S V."/>
        </authorList>
    </citation>
    <scope>NUCLEOTIDE SEQUENCE</scope>
</reference>
<comment type="cofactor">
    <cofactor evidence="1">
        <name>pyridoxal 5'-phosphate</name>
        <dbReference type="ChEBI" id="CHEBI:597326"/>
    </cofactor>
</comment>
<evidence type="ECO:0000256" key="3">
    <source>
        <dbReference type="ARBA" id="ARBA00023235"/>
    </source>
</evidence>
<keyword evidence="2" id="KW-0663">Pyridoxal phosphate</keyword>